<dbReference type="AlphaFoldDB" id="A0A2U3EEQ4"/>
<dbReference type="Proteomes" id="UP000245956">
    <property type="component" value="Unassembled WGS sequence"/>
</dbReference>
<feature type="region of interest" description="Disordered" evidence="4">
    <location>
        <begin position="148"/>
        <end position="167"/>
    </location>
</feature>
<evidence type="ECO:0000256" key="1">
    <source>
        <dbReference type="ARBA" id="ARBA00004123"/>
    </source>
</evidence>
<sequence>MDIIGSLAQFSIAALPVPGGSTHLHTQTERREPRAEAETRSMPTSGSPFGASVPRRRNGRPQACEPCHKRKVACDHALPVCSRCKRGRISNRCVYVVQNDTPARSPPRTRQANRQRVSRSPTPFTPQSDGTQGFLGATSYTAVLQEAQSSLTPTPGEPSGSIDGHDGAVSRFSLDDRSYDSAMRVLRNVPCEEDCRFLLKWNVNPNEGWCRTATEWLIDTLWTTFGPLLRDGTPKALTQMALTLSRNSSRVLREDYTDPREWFTSFSGPNMRWESLGILFSSWALGAKAAPHSYAGEQVTSEEAQKSLCKYKECSWGCIEITRNMASANTLLQHLVCRQSIVESIVTGDSSPQHWRLHGESLSLATFLGLHASPGDLRDRSICTQIKRRLFAKVIISDKLMSTFTGRPPHVARRFVSTPLPLDIPDDVLLGLTPWSDDLVDENGWNTRGKMYATTLQRARAMIAFVRDSILDIALQPIEHGSAEPLIGLKQQQLQLLSQLPASIMFRQEDVSSPTVDGPTLCGKLLVQLEHLQNLFFIERLLDRPSTRPSLPLLDVSLELVSLTLVFWTHKDRMSGLHGDFEWLVMGYAAPAGGVLCLELLRGSGPSMSRRSSVIQQLSLLVGFLDWVGPAAPNGDLCSDVKKVVRHVLDQTLNSPGLDKADGVDSMGYLADMNDFFNFELLDTFDWLRPEAGERVP</sequence>
<evidence type="ECO:0000313" key="7">
    <source>
        <dbReference type="Proteomes" id="UP000245956"/>
    </source>
</evidence>
<dbReference type="SUPFAM" id="SSF57701">
    <property type="entry name" value="Zn2/Cys6 DNA-binding domain"/>
    <property type="match status" value="1"/>
</dbReference>
<feature type="region of interest" description="Disordered" evidence="4">
    <location>
        <begin position="100"/>
        <end position="133"/>
    </location>
</feature>
<reference evidence="6 7" key="1">
    <citation type="journal article" date="2016" name="Front. Microbiol.">
        <title>Genome and transcriptome sequences reveal the specific parasitism of the nematophagous Purpureocillium lilacinum 36-1.</title>
        <authorList>
            <person name="Xie J."/>
            <person name="Li S."/>
            <person name="Mo C."/>
            <person name="Xiao X."/>
            <person name="Peng D."/>
            <person name="Wang G."/>
            <person name="Xiao Y."/>
        </authorList>
    </citation>
    <scope>NUCLEOTIDE SEQUENCE [LARGE SCALE GENOMIC DNA]</scope>
    <source>
        <strain evidence="6 7">36-1</strain>
    </source>
</reference>
<comment type="subcellular location">
    <subcellularLocation>
        <location evidence="1">Nucleus</location>
    </subcellularLocation>
</comment>
<dbReference type="GO" id="GO:0000981">
    <property type="term" value="F:DNA-binding transcription factor activity, RNA polymerase II-specific"/>
    <property type="evidence" value="ECO:0007669"/>
    <property type="project" value="InterPro"/>
</dbReference>
<dbReference type="SMART" id="SM00906">
    <property type="entry name" value="Fungal_trans"/>
    <property type="match status" value="1"/>
</dbReference>
<dbReference type="Pfam" id="PF04082">
    <property type="entry name" value="Fungal_trans"/>
    <property type="match status" value="1"/>
</dbReference>
<evidence type="ECO:0000256" key="4">
    <source>
        <dbReference type="SAM" id="MobiDB-lite"/>
    </source>
</evidence>
<dbReference type="EMBL" id="LCWV01000005">
    <property type="protein sequence ID" value="PWI72986.1"/>
    <property type="molecule type" value="Genomic_DNA"/>
</dbReference>
<proteinExistence type="predicted"/>
<dbReference type="InterPro" id="IPR007219">
    <property type="entry name" value="XnlR_reg_dom"/>
</dbReference>
<evidence type="ECO:0000256" key="2">
    <source>
        <dbReference type="ARBA" id="ARBA00022723"/>
    </source>
</evidence>
<feature type="compositionally biased region" description="Polar residues" evidence="4">
    <location>
        <begin position="100"/>
        <end position="110"/>
    </location>
</feature>
<feature type="region of interest" description="Disordered" evidence="4">
    <location>
        <begin position="16"/>
        <end position="62"/>
    </location>
</feature>
<feature type="compositionally biased region" description="Polar residues" evidence="4">
    <location>
        <begin position="118"/>
        <end position="131"/>
    </location>
</feature>
<dbReference type="PROSITE" id="PS50048">
    <property type="entry name" value="ZN2_CY6_FUNGAL_2"/>
    <property type="match status" value="1"/>
</dbReference>
<dbReference type="InterPro" id="IPR050613">
    <property type="entry name" value="Sec_Metabolite_Reg"/>
</dbReference>
<dbReference type="GO" id="GO:0005634">
    <property type="term" value="C:nucleus"/>
    <property type="evidence" value="ECO:0007669"/>
    <property type="project" value="UniProtKB-SubCell"/>
</dbReference>
<dbReference type="GO" id="GO:0006351">
    <property type="term" value="P:DNA-templated transcription"/>
    <property type="evidence" value="ECO:0007669"/>
    <property type="project" value="InterPro"/>
</dbReference>
<keyword evidence="2" id="KW-0479">Metal-binding</keyword>
<comment type="caution">
    <text evidence="6">The sequence shown here is derived from an EMBL/GenBank/DDBJ whole genome shotgun (WGS) entry which is preliminary data.</text>
</comment>
<dbReference type="GO" id="GO:0008270">
    <property type="term" value="F:zinc ion binding"/>
    <property type="evidence" value="ECO:0007669"/>
    <property type="project" value="InterPro"/>
</dbReference>
<accession>A0A2U3EEQ4</accession>
<dbReference type="CDD" id="cd12148">
    <property type="entry name" value="fungal_TF_MHR"/>
    <property type="match status" value="1"/>
</dbReference>
<evidence type="ECO:0000256" key="3">
    <source>
        <dbReference type="ARBA" id="ARBA00023242"/>
    </source>
</evidence>
<evidence type="ECO:0000313" key="6">
    <source>
        <dbReference type="EMBL" id="PWI72986.1"/>
    </source>
</evidence>
<dbReference type="InterPro" id="IPR001138">
    <property type="entry name" value="Zn2Cys6_DnaBD"/>
</dbReference>
<gene>
    <name evidence="6" type="ORF">PCL_10001</name>
</gene>
<name>A0A2U3EEQ4_PURLI</name>
<organism evidence="6 7">
    <name type="scientific">Purpureocillium lilacinum</name>
    <name type="common">Paecilomyces lilacinus</name>
    <dbReference type="NCBI Taxonomy" id="33203"/>
    <lineage>
        <taxon>Eukaryota</taxon>
        <taxon>Fungi</taxon>
        <taxon>Dikarya</taxon>
        <taxon>Ascomycota</taxon>
        <taxon>Pezizomycotina</taxon>
        <taxon>Sordariomycetes</taxon>
        <taxon>Hypocreomycetidae</taxon>
        <taxon>Hypocreales</taxon>
        <taxon>Ophiocordycipitaceae</taxon>
        <taxon>Purpureocillium</taxon>
    </lineage>
</organism>
<dbReference type="CDD" id="cd00067">
    <property type="entry name" value="GAL4"/>
    <property type="match status" value="1"/>
</dbReference>
<protein>
    <submittedName>
        <fullName evidence="6">Fungal specific transcription factor</fullName>
    </submittedName>
</protein>
<dbReference type="GO" id="GO:0003677">
    <property type="term" value="F:DNA binding"/>
    <property type="evidence" value="ECO:0007669"/>
    <property type="project" value="InterPro"/>
</dbReference>
<dbReference type="SMART" id="SM00066">
    <property type="entry name" value="GAL4"/>
    <property type="match status" value="1"/>
</dbReference>
<dbReference type="Gene3D" id="4.10.240.10">
    <property type="entry name" value="Zn(2)-C6 fungal-type DNA-binding domain"/>
    <property type="match status" value="1"/>
</dbReference>
<dbReference type="Pfam" id="PF00172">
    <property type="entry name" value="Zn_clus"/>
    <property type="match status" value="1"/>
</dbReference>
<dbReference type="PROSITE" id="PS00463">
    <property type="entry name" value="ZN2_CY6_FUNGAL_1"/>
    <property type="match status" value="1"/>
</dbReference>
<feature type="domain" description="Zn(2)-C6 fungal-type" evidence="5">
    <location>
        <begin position="63"/>
        <end position="95"/>
    </location>
</feature>
<dbReference type="InterPro" id="IPR036864">
    <property type="entry name" value="Zn2-C6_fun-type_DNA-bd_sf"/>
</dbReference>
<feature type="compositionally biased region" description="Basic and acidic residues" evidence="4">
    <location>
        <begin position="26"/>
        <end position="39"/>
    </location>
</feature>
<keyword evidence="3" id="KW-0539">Nucleus</keyword>
<evidence type="ECO:0000259" key="5">
    <source>
        <dbReference type="PROSITE" id="PS50048"/>
    </source>
</evidence>
<dbReference type="PANTHER" id="PTHR31001">
    <property type="entry name" value="UNCHARACTERIZED TRANSCRIPTIONAL REGULATORY PROTEIN"/>
    <property type="match status" value="1"/>
</dbReference>
<dbReference type="PANTHER" id="PTHR31001:SF40">
    <property type="entry name" value="ZN(II)2CYS6 TRANSCRIPTION FACTOR (EUROFUNG)"/>
    <property type="match status" value="1"/>
</dbReference>